<dbReference type="PROSITE" id="PS00198">
    <property type="entry name" value="4FE4S_FER_1"/>
    <property type="match status" value="4"/>
</dbReference>
<dbReference type="OrthoDB" id="9808559at2"/>
<dbReference type="SUPFAM" id="SSF54862">
    <property type="entry name" value="4Fe-4S ferredoxins"/>
    <property type="match status" value="1"/>
</dbReference>
<reference evidence="6 7" key="1">
    <citation type="submission" date="2019-03" db="EMBL/GenBank/DDBJ databases">
        <title>Comparative insights into the high quality Complete genome sequence of highly metal resistant Cupriavidus metallidurans strain BS1 isolated from a gold-copper mine.</title>
        <authorList>
            <person name="Mazhar H.S."/>
            <person name="Rensing C."/>
        </authorList>
    </citation>
    <scope>NUCLEOTIDE SEQUENCE [LARGE SCALE GENOMIC DNA]</scope>
    <source>
        <strain evidence="6 7">BS1</strain>
    </source>
</reference>
<dbReference type="Pfam" id="PF13237">
    <property type="entry name" value="Fer4_10"/>
    <property type="match status" value="1"/>
</dbReference>
<dbReference type="InterPro" id="IPR050572">
    <property type="entry name" value="Fe-S_Ferredoxin"/>
</dbReference>
<dbReference type="GO" id="GO:0051539">
    <property type="term" value="F:4 iron, 4 sulfur cluster binding"/>
    <property type="evidence" value="ECO:0007669"/>
    <property type="project" value="UniProtKB-KW"/>
</dbReference>
<sequence>MPTLICNCNDTMPLDGAALAKASGGNQDATQGTAPLTVHRLLCRREIGDFRKALDGTDDVIVACTQESPLFTEVAAQTASEQGVMTAPVRFVNIRETGGWSAGARRDPATANAKIAALLAVAALPDPDPVATVDYRSEGTVLIMGPATRALPWAGRLSEAGLDVTVLLGQADGVVDSGANPADRAWPVHSGRLASLAGWLGTFTATWETGAGKSNPIDLDLCTRCNACIAACPEQAIDFSYQIDLDRCRDHRECVKACGAAAAIDFDRPAATESGRFDIVFDLNDSPAFTMHQPPQGYLHAGGDVARQYALALTAQQLVGEFEKPKFFRYKESLCAHGRNQTTGCTACIDICSTQAISSHWRDGKGRIEVTPNLCMGCGACTTVCPSGAISYGYPGPETFGERLRTLVTTYSRAGGRDAVLLIHGAEHGTPAILALGRAARAGQARGVPPNVIPVSAFHPASTGIELWLAALCWGAGGVAVLLTGDEAPQYRAALREQMAVARTILEGFGYRGQRLALVEASDVAGLDVGLGAISTSAEPLSPLPVAGFRAALAKRETLDFVVDHLARNAPVPAETMALPAGAPLGAVQVDTARCTLCMACVGACPTQALRDNAERPVLAFVERNCVQCGLCEKTCPEDAITLVPRLLAGDAARRPVTLNETQPFHCVRCGKPFGTAQMVESMLVRLAGHPAFAGAAAERLKMCSDCRVIDMVEKDSGAATGATLQ</sequence>
<dbReference type="InterPro" id="IPR017896">
    <property type="entry name" value="4Fe4S_Fe-S-bd"/>
</dbReference>
<feature type="domain" description="4Fe-4S ferredoxin-type" evidence="5">
    <location>
        <begin position="213"/>
        <end position="242"/>
    </location>
</feature>
<proteinExistence type="predicted"/>
<dbReference type="PANTHER" id="PTHR43687:SF4">
    <property type="entry name" value="BLR5484 PROTEIN"/>
    <property type="match status" value="1"/>
</dbReference>
<gene>
    <name evidence="6" type="ORF">DDF84_014435</name>
</gene>
<accession>A0A482IPW5</accession>
<dbReference type="EMBL" id="CP037900">
    <property type="protein sequence ID" value="QBP10868.1"/>
    <property type="molecule type" value="Genomic_DNA"/>
</dbReference>
<keyword evidence="4" id="KW-0411">Iron-sulfur</keyword>
<feature type="domain" description="4Fe-4S ferredoxin-type" evidence="5">
    <location>
        <begin position="586"/>
        <end position="611"/>
    </location>
</feature>
<evidence type="ECO:0000256" key="4">
    <source>
        <dbReference type="ARBA" id="ARBA00023014"/>
    </source>
</evidence>
<name>A0A482IPW5_9BURK</name>
<keyword evidence="2" id="KW-0479">Metal-binding</keyword>
<feature type="domain" description="4Fe-4S ferredoxin-type" evidence="5">
    <location>
        <begin position="366"/>
        <end position="395"/>
    </location>
</feature>
<evidence type="ECO:0000313" key="7">
    <source>
        <dbReference type="Proteomes" id="UP000253772"/>
    </source>
</evidence>
<dbReference type="AlphaFoldDB" id="A0A482IPW5"/>
<evidence type="ECO:0000313" key="6">
    <source>
        <dbReference type="EMBL" id="QBP10868.1"/>
    </source>
</evidence>
<keyword evidence="3" id="KW-0408">Iron</keyword>
<dbReference type="GO" id="GO:0046872">
    <property type="term" value="F:metal ion binding"/>
    <property type="evidence" value="ECO:0007669"/>
    <property type="project" value="UniProtKB-KW"/>
</dbReference>
<dbReference type="Gene3D" id="3.30.70.20">
    <property type="match status" value="4"/>
</dbReference>
<dbReference type="Proteomes" id="UP000253772">
    <property type="component" value="Chromosome c1"/>
</dbReference>
<organism evidence="6 7">
    <name type="scientific">Cupriavidus metallidurans</name>
    <dbReference type="NCBI Taxonomy" id="119219"/>
    <lineage>
        <taxon>Bacteria</taxon>
        <taxon>Pseudomonadati</taxon>
        <taxon>Pseudomonadota</taxon>
        <taxon>Betaproteobacteria</taxon>
        <taxon>Burkholderiales</taxon>
        <taxon>Burkholderiaceae</taxon>
        <taxon>Cupriavidus</taxon>
    </lineage>
</organism>
<dbReference type="RefSeq" id="WP_017511875.1">
    <property type="nucleotide sequence ID" value="NZ_CP037900.1"/>
</dbReference>
<dbReference type="PANTHER" id="PTHR43687">
    <property type="entry name" value="ADENYLYLSULFATE REDUCTASE, BETA SUBUNIT"/>
    <property type="match status" value="1"/>
</dbReference>
<dbReference type="Pfam" id="PF12838">
    <property type="entry name" value="Fer4_7"/>
    <property type="match status" value="1"/>
</dbReference>
<evidence type="ECO:0000256" key="2">
    <source>
        <dbReference type="ARBA" id="ARBA00022723"/>
    </source>
</evidence>
<evidence type="ECO:0000259" key="5">
    <source>
        <dbReference type="PROSITE" id="PS51379"/>
    </source>
</evidence>
<dbReference type="Pfam" id="PF13187">
    <property type="entry name" value="Fer4_9"/>
    <property type="match status" value="1"/>
</dbReference>
<evidence type="ECO:0000256" key="1">
    <source>
        <dbReference type="ARBA" id="ARBA00022485"/>
    </source>
</evidence>
<keyword evidence="1" id="KW-0004">4Fe-4S</keyword>
<evidence type="ECO:0000256" key="3">
    <source>
        <dbReference type="ARBA" id="ARBA00023004"/>
    </source>
</evidence>
<feature type="domain" description="4Fe-4S ferredoxin-type" evidence="5">
    <location>
        <begin position="615"/>
        <end position="646"/>
    </location>
</feature>
<dbReference type="InterPro" id="IPR017900">
    <property type="entry name" value="4Fe4S_Fe_S_CS"/>
</dbReference>
<dbReference type="PROSITE" id="PS51379">
    <property type="entry name" value="4FE4S_FER_2"/>
    <property type="match status" value="4"/>
</dbReference>
<protein>
    <submittedName>
        <fullName evidence="6">4Fe-4S dicluster domain-containing protein</fullName>
    </submittedName>
</protein>